<accession>A0A0R3TLH9</accession>
<feature type="transmembrane region" description="Helical" evidence="2">
    <location>
        <begin position="346"/>
        <end position="371"/>
    </location>
</feature>
<keyword evidence="2" id="KW-0812">Transmembrane</keyword>
<feature type="transmembrane region" description="Helical" evidence="2">
    <location>
        <begin position="406"/>
        <end position="427"/>
    </location>
</feature>
<proteinExistence type="predicted"/>
<dbReference type="Proteomes" id="UP000278807">
    <property type="component" value="Unassembled WGS sequence"/>
</dbReference>
<reference evidence="5" key="1">
    <citation type="submission" date="2017-02" db="UniProtKB">
        <authorList>
            <consortium name="WormBaseParasite"/>
        </authorList>
    </citation>
    <scope>IDENTIFICATION</scope>
</reference>
<dbReference type="OrthoDB" id="10049971at2759"/>
<evidence type="ECO:0000313" key="5">
    <source>
        <dbReference type="WBParaSite" id="HNAJ_0000810501-mRNA-1"/>
    </source>
</evidence>
<dbReference type="PANTHER" id="PTHR46154:SF4">
    <property type="entry name" value="UREA ACTIVE TRANSPORTER"/>
    <property type="match status" value="1"/>
</dbReference>
<dbReference type="PANTHER" id="PTHR46154">
    <property type="match status" value="1"/>
</dbReference>
<keyword evidence="4" id="KW-1185">Reference proteome</keyword>
<name>A0A0R3TLH9_RODNA</name>
<dbReference type="InterPro" id="IPR038377">
    <property type="entry name" value="Na/Glc_symporter_sf"/>
</dbReference>
<dbReference type="InterPro" id="IPR031155">
    <property type="entry name" value="DUR"/>
</dbReference>
<dbReference type="GO" id="GO:0005886">
    <property type="term" value="C:plasma membrane"/>
    <property type="evidence" value="ECO:0007669"/>
    <property type="project" value="TreeGrafter"/>
</dbReference>
<sequence>MERIEKRVLYGTSTNCGQMEDLIAESFMVVHSEPGITVNLTRIPLTPDEQTCRNLQSSFRVKKRITLRIGDVVGIAFGVLLLIIAVDIICTLLTRRKHQHDRGQNADMTNGKDNLGIVVVSFMAQITRPLKILECVNYAYKYGVYGCMFAPTNTALAYTFFVLLLLEFRTKAPGARTIAQFVRSRFGPIAHILTIFVSLMTSVYALMINVSVGSMVMVAASDSVGRTAVVSLSFILVGALLLMTRRKSIDIILCILVPTILFVATFLLSIALKVASFKPLGSIDSFYKLLLCFRNRERGYEKPSITRVYDKVIPNSLIDFVQNIVRVFLDQVIWETSVNLPPNHGIIGLLLAILMAFCIPVAFGIVCGLGFRALESAFFNERLLSESQINSGLMIYAVPLELLDKIGIVLIFLAFLLVLVISCMFAISGASSILYYDVLATYVKPFKKHADSTTCLLCGKRRGHLASQRNICRCRSTLECADCQADTQIKDACRTRPSSTIVYGCRTHGAYRAYTDQMASSVLQIAFTIMAAMIPIVIMFDLTMIVSNIYFGVCTSFIGCLCLCIIWNRLTKIAFLVGYFVNSAITVVLVFVLDNVPGLYGEYSSFVGLSVGILGGFLLPILITLFTTRPLPPEVALSVWISVQEIDNPLVPWPEVFTR</sequence>
<keyword evidence="1" id="KW-0813">Transport</keyword>
<feature type="transmembrane region" description="Helical" evidence="2">
    <location>
        <begin position="549"/>
        <end position="567"/>
    </location>
</feature>
<feature type="transmembrane region" description="Helical" evidence="2">
    <location>
        <begin position="227"/>
        <end position="244"/>
    </location>
</feature>
<keyword evidence="2" id="KW-1133">Transmembrane helix</keyword>
<keyword evidence="2" id="KW-0472">Membrane</keyword>
<feature type="transmembrane region" description="Helical" evidence="2">
    <location>
        <begin position="72"/>
        <end position="93"/>
    </location>
</feature>
<dbReference type="STRING" id="102285.A0A0R3TLH9"/>
<feature type="transmembrane region" description="Helical" evidence="2">
    <location>
        <begin position="522"/>
        <end position="543"/>
    </location>
</feature>
<evidence type="ECO:0000313" key="3">
    <source>
        <dbReference type="EMBL" id="VDO03961.1"/>
    </source>
</evidence>
<dbReference type="EMBL" id="UZAE01012195">
    <property type="protein sequence ID" value="VDO03961.1"/>
    <property type="molecule type" value="Genomic_DNA"/>
</dbReference>
<gene>
    <name evidence="3" type="ORF">HNAJ_LOCUS8101</name>
</gene>
<dbReference type="AlphaFoldDB" id="A0A0R3TLH9"/>
<protein>
    <submittedName>
        <fullName evidence="5">Sodium-coupled monocarboxylate transporter 2</fullName>
    </submittedName>
</protein>
<evidence type="ECO:0000256" key="1">
    <source>
        <dbReference type="ARBA" id="ARBA00022448"/>
    </source>
</evidence>
<feature type="transmembrane region" description="Helical" evidence="2">
    <location>
        <begin position="142"/>
        <end position="166"/>
    </location>
</feature>
<evidence type="ECO:0000256" key="2">
    <source>
        <dbReference type="SAM" id="Phobius"/>
    </source>
</evidence>
<feature type="transmembrane region" description="Helical" evidence="2">
    <location>
        <begin position="186"/>
        <end position="207"/>
    </location>
</feature>
<organism evidence="5">
    <name type="scientific">Rodentolepis nana</name>
    <name type="common">Dwarf tapeworm</name>
    <name type="synonym">Hymenolepis nana</name>
    <dbReference type="NCBI Taxonomy" id="102285"/>
    <lineage>
        <taxon>Eukaryota</taxon>
        <taxon>Metazoa</taxon>
        <taxon>Spiralia</taxon>
        <taxon>Lophotrochozoa</taxon>
        <taxon>Platyhelminthes</taxon>
        <taxon>Cestoda</taxon>
        <taxon>Eucestoda</taxon>
        <taxon>Cyclophyllidea</taxon>
        <taxon>Hymenolepididae</taxon>
        <taxon>Rodentolepis</taxon>
    </lineage>
</organism>
<evidence type="ECO:0000313" key="4">
    <source>
        <dbReference type="Proteomes" id="UP000278807"/>
    </source>
</evidence>
<feature type="transmembrane region" description="Helical" evidence="2">
    <location>
        <begin position="605"/>
        <end position="626"/>
    </location>
</feature>
<feature type="transmembrane region" description="Helical" evidence="2">
    <location>
        <begin position="574"/>
        <end position="593"/>
    </location>
</feature>
<feature type="transmembrane region" description="Helical" evidence="2">
    <location>
        <begin position="251"/>
        <end position="272"/>
    </location>
</feature>
<dbReference type="Gene3D" id="1.20.1730.10">
    <property type="entry name" value="Sodium/glucose cotransporter"/>
    <property type="match status" value="1"/>
</dbReference>
<reference evidence="3 4" key="2">
    <citation type="submission" date="2018-11" db="EMBL/GenBank/DDBJ databases">
        <authorList>
            <consortium name="Pathogen Informatics"/>
        </authorList>
    </citation>
    <scope>NUCLEOTIDE SEQUENCE [LARGE SCALE GENOMIC DNA]</scope>
</reference>
<dbReference type="WBParaSite" id="HNAJ_0000810501-mRNA-1">
    <property type="protein sequence ID" value="HNAJ_0000810501-mRNA-1"/>
    <property type="gene ID" value="HNAJ_0000810501"/>
</dbReference>
<dbReference type="GO" id="GO:0015204">
    <property type="term" value="F:urea transmembrane transporter activity"/>
    <property type="evidence" value="ECO:0007669"/>
    <property type="project" value="InterPro"/>
</dbReference>